<dbReference type="SUPFAM" id="SSF117396">
    <property type="entry name" value="TM1631-like"/>
    <property type="match status" value="1"/>
</dbReference>
<dbReference type="Pfam" id="PF01904">
    <property type="entry name" value="DUF72"/>
    <property type="match status" value="1"/>
</dbReference>
<dbReference type="InterPro" id="IPR036520">
    <property type="entry name" value="UPF0759_sf"/>
</dbReference>
<evidence type="ECO:0008006" key="3">
    <source>
        <dbReference type="Google" id="ProtNLM"/>
    </source>
</evidence>
<dbReference type="Gene3D" id="3.20.20.410">
    <property type="entry name" value="Protein of unknown function UPF0759"/>
    <property type="match status" value="1"/>
</dbReference>
<dbReference type="HOGENOM" id="CLU_046519_0_1_7"/>
<reference evidence="1 2" key="1">
    <citation type="submission" date="2007-10" db="EMBL/GenBank/DDBJ databases">
        <title>Complete sequence of Desulfococcus oleovorans Hxd3.</title>
        <authorList>
            <consortium name="US DOE Joint Genome Institute"/>
            <person name="Copeland A."/>
            <person name="Lucas S."/>
            <person name="Lapidus A."/>
            <person name="Barry K."/>
            <person name="Glavina del Rio T."/>
            <person name="Dalin E."/>
            <person name="Tice H."/>
            <person name="Pitluck S."/>
            <person name="Kiss H."/>
            <person name="Brettin T."/>
            <person name="Bruce D."/>
            <person name="Detter J.C."/>
            <person name="Han C."/>
            <person name="Schmutz J."/>
            <person name="Larimer F."/>
            <person name="Land M."/>
            <person name="Hauser L."/>
            <person name="Kyrpides N."/>
            <person name="Kim E."/>
            <person name="Wawrik B."/>
            <person name="Richardson P."/>
        </authorList>
    </citation>
    <scope>NUCLEOTIDE SEQUENCE [LARGE SCALE GENOMIC DNA]</scope>
    <source>
        <strain evidence="2">DSM 6200 / JCM 39069 / Hxd3</strain>
    </source>
</reference>
<dbReference type="PANTHER" id="PTHR30348:SF13">
    <property type="entry name" value="UPF0759 PROTEIN YUNF"/>
    <property type="match status" value="1"/>
</dbReference>
<sequence>MVASGAQILVGTCGYSYPEWKDAGFYAEDTPSGKMLEAYARRFSVTELNYTWYQMPKAPAVERMCRNVPETFRFAAKLNRKLTHEVEPNQWRQEAAQYRAGISPLVQSNQLAAVLVQFPPSFQRTPANRSYLAALLDEMGDLPLAVEFRHVSWATDKVYAAFTEKKVTLVAVDVPDLAWLYPSVDVVTNPDLFYVRFHGRNAKGWNAGSMQQQFDYDYTAAELSPWADQRIPRMAAQAGAGLVFFNNHVRAQAPNNALQLIQMLIRQGLFQ</sequence>
<gene>
    <name evidence="1" type="ordered locus">Dole_0235</name>
</gene>
<dbReference type="AlphaFoldDB" id="A8ZS27"/>
<dbReference type="RefSeq" id="WP_012173664.1">
    <property type="nucleotide sequence ID" value="NC_009943.1"/>
</dbReference>
<dbReference type="OrthoDB" id="9780310at2"/>
<dbReference type="Proteomes" id="UP000008561">
    <property type="component" value="Chromosome"/>
</dbReference>
<keyword evidence="2" id="KW-1185">Reference proteome</keyword>
<evidence type="ECO:0000313" key="2">
    <source>
        <dbReference type="Proteomes" id="UP000008561"/>
    </source>
</evidence>
<dbReference type="eggNOG" id="COG1801">
    <property type="taxonomic scope" value="Bacteria"/>
</dbReference>
<dbReference type="EMBL" id="CP000859">
    <property type="protein sequence ID" value="ABW66045.1"/>
    <property type="molecule type" value="Genomic_DNA"/>
</dbReference>
<dbReference type="STRING" id="96561.Dole_0235"/>
<dbReference type="PANTHER" id="PTHR30348">
    <property type="entry name" value="UNCHARACTERIZED PROTEIN YECE"/>
    <property type="match status" value="1"/>
</dbReference>
<dbReference type="InterPro" id="IPR002763">
    <property type="entry name" value="DUF72"/>
</dbReference>
<protein>
    <recommendedName>
        <fullName evidence="3">DUF72 domain-containing protein</fullName>
    </recommendedName>
</protein>
<accession>A8ZS27</accession>
<name>A8ZS27_DESOH</name>
<proteinExistence type="predicted"/>
<evidence type="ECO:0000313" key="1">
    <source>
        <dbReference type="EMBL" id="ABW66045.1"/>
    </source>
</evidence>
<organism evidence="1 2">
    <name type="scientific">Desulfosudis oleivorans (strain DSM 6200 / JCM 39069 / Hxd3)</name>
    <name type="common">Desulfococcus oleovorans</name>
    <dbReference type="NCBI Taxonomy" id="96561"/>
    <lineage>
        <taxon>Bacteria</taxon>
        <taxon>Pseudomonadati</taxon>
        <taxon>Thermodesulfobacteriota</taxon>
        <taxon>Desulfobacteria</taxon>
        <taxon>Desulfobacterales</taxon>
        <taxon>Desulfosudaceae</taxon>
        <taxon>Desulfosudis</taxon>
    </lineage>
</organism>
<dbReference type="KEGG" id="dol:Dole_0235"/>